<dbReference type="Pfam" id="PF25989">
    <property type="entry name" value="YknX_C"/>
    <property type="match status" value="1"/>
</dbReference>
<evidence type="ECO:0000259" key="3">
    <source>
        <dbReference type="Pfam" id="PF25954"/>
    </source>
</evidence>
<feature type="domain" description="CzcB-like barrel-sandwich hybrid" evidence="4">
    <location>
        <begin position="75"/>
        <end position="248"/>
    </location>
</feature>
<name>A0ABT5VBB1_9BACI</name>
<evidence type="ECO:0000256" key="1">
    <source>
        <dbReference type="ARBA" id="ARBA00009477"/>
    </source>
</evidence>
<comment type="caution">
    <text evidence="6">The sequence shown here is derived from an EMBL/GenBank/DDBJ whole genome shotgun (WGS) entry which is preliminary data.</text>
</comment>
<evidence type="ECO:0000256" key="2">
    <source>
        <dbReference type="SAM" id="Coils"/>
    </source>
</evidence>
<dbReference type="Gene3D" id="2.40.50.100">
    <property type="match status" value="1"/>
</dbReference>
<evidence type="ECO:0000313" key="7">
    <source>
        <dbReference type="Proteomes" id="UP001148125"/>
    </source>
</evidence>
<keyword evidence="2" id="KW-0175">Coiled coil</keyword>
<dbReference type="InterPro" id="IPR006143">
    <property type="entry name" value="RND_pump_MFP"/>
</dbReference>
<comment type="similarity">
    <text evidence="1">Belongs to the membrane fusion protein (MFP) (TC 8.A.1) family.</text>
</comment>
<dbReference type="InterPro" id="IPR058792">
    <property type="entry name" value="Beta-barrel_RND_2"/>
</dbReference>
<accession>A0ABT5VBB1</accession>
<feature type="coiled-coil region" evidence="2">
    <location>
        <begin position="97"/>
        <end position="159"/>
    </location>
</feature>
<gene>
    <name evidence="6" type="ORF">N7Z68_04505</name>
</gene>
<dbReference type="SUPFAM" id="SSF111369">
    <property type="entry name" value="HlyD-like secretion proteins"/>
    <property type="match status" value="1"/>
</dbReference>
<dbReference type="Gene3D" id="2.40.30.170">
    <property type="match status" value="1"/>
</dbReference>
<feature type="domain" description="YknX-like C-terminal permuted SH3-like" evidence="5">
    <location>
        <begin position="338"/>
        <end position="405"/>
    </location>
</feature>
<dbReference type="Gene3D" id="1.10.287.470">
    <property type="entry name" value="Helix hairpin bin"/>
    <property type="match status" value="1"/>
</dbReference>
<dbReference type="Pfam" id="PF25954">
    <property type="entry name" value="Beta-barrel_RND_2"/>
    <property type="match status" value="1"/>
</dbReference>
<proteinExistence type="inferred from homology"/>
<evidence type="ECO:0000313" key="6">
    <source>
        <dbReference type="EMBL" id="MDE5412637.1"/>
    </source>
</evidence>
<dbReference type="InterPro" id="IPR058647">
    <property type="entry name" value="BSH_CzcB-like"/>
</dbReference>
<protein>
    <submittedName>
        <fullName evidence="6">Efflux RND transporter periplasmic adaptor subunit</fullName>
    </submittedName>
</protein>
<sequence length="408" mass="44685">MYKTKHLIFSLIFFLLLLITGCATDDITSDSAERQSLLVSVEQAKQSKIRQSLELNGQMLPKEQVPLFTVAPLEVKEVHKKVGEEVSKGDLLITLDAELAREQVNQAKKAVTELDKALNQANELNRTAQNEVQRLQALQQELEQSLNATRTVIENLDEENADTALLEFIRNSLELSLKQAELSQAAGSIQQVPRINTTELEIQLETAKHNVRQAEQGVQATKLHAPISGVIAQMDVTVGQMAVPNAPLAVIVNLDPVVAVFSANSFQISKITPGMEVSITINGINETYENSITTVSPVVNPQTNSFTVEAEIDNPERTIKGGMRTTGIVDLGTIDEAVVLPIDSILYEDNEAFVFKVNDATVVRQAVELGSREGNLIEVLEGIKVNDTVVTTGKERLTEGAQITIRNE</sequence>
<dbReference type="PANTHER" id="PTHR30469">
    <property type="entry name" value="MULTIDRUG RESISTANCE PROTEIN MDTA"/>
    <property type="match status" value="1"/>
</dbReference>
<evidence type="ECO:0000259" key="4">
    <source>
        <dbReference type="Pfam" id="PF25973"/>
    </source>
</evidence>
<organism evidence="6 7">
    <name type="scientific">Alkalihalobacterium chitinilyticum</name>
    <dbReference type="NCBI Taxonomy" id="2980103"/>
    <lineage>
        <taxon>Bacteria</taxon>
        <taxon>Bacillati</taxon>
        <taxon>Bacillota</taxon>
        <taxon>Bacilli</taxon>
        <taxon>Bacillales</taxon>
        <taxon>Bacillaceae</taxon>
        <taxon>Alkalihalobacterium</taxon>
    </lineage>
</organism>
<dbReference type="Proteomes" id="UP001148125">
    <property type="component" value="Unassembled WGS sequence"/>
</dbReference>
<dbReference type="Pfam" id="PF25973">
    <property type="entry name" value="BSH_CzcB"/>
    <property type="match status" value="1"/>
</dbReference>
<dbReference type="Gene3D" id="2.40.420.20">
    <property type="match status" value="1"/>
</dbReference>
<dbReference type="NCBIfam" id="TIGR01730">
    <property type="entry name" value="RND_mfp"/>
    <property type="match status" value="1"/>
</dbReference>
<dbReference type="RefSeq" id="WP_275117265.1">
    <property type="nucleotide sequence ID" value="NZ_JAOTPO010000002.1"/>
</dbReference>
<keyword evidence="7" id="KW-1185">Reference proteome</keyword>
<dbReference type="PROSITE" id="PS51257">
    <property type="entry name" value="PROKAR_LIPOPROTEIN"/>
    <property type="match status" value="1"/>
</dbReference>
<evidence type="ECO:0000259" key="5">
    <source>
        <dbReference type="Pfam" id="PF25989"/>
    </source>
</evidence>
<feature type="domain" description="CusB-like beta-barrel" evidence="3">
    <location>
        <begin position="267"/>
        <end position="325"/>
    </location>
</feature>
<dbReference type="InterPro" id="IPR058637">
    <property type="entry name" value="YknX-like_C"/>
</dbReference>
<dbReference type="EMBL" id="JAOTPO010000002">
    <property type="protein sequence ID" value="MDE5412637.1"/>
    <property type="molecule type" value="Genomic_DNA"/>
</dbReference>
<reference evidence="6" key="1">
    <citation type="submission" date="2024-05" db="EMBL/GenBank/DDBJ databases">
        <title>Alkalihalobacillus sp. strain MEB203 novel alkaliphilic bacterium from Lonar Lake, India.</title>
        <authorList>
            <person name="Joshi A."/>
            <person name="Thite S."/>
            <person name="Mengade P."/>
        </authorList>
    </citation>
    <scope>NUCLEOTIDE SEQUENCE</scope>
    <source>
        <strain evidence="6">MEB 203</strain>
    </source>
</reference>
<dbReference type="PANTHER" id="PTHR30469:SF15">
    <property type="entry name" value="HLYD FAMILY OF SECRETION PROTEINS"/>
    <property type="match status" value="1"/>
</dbReference>